<proteinExistence type="inferred from homology"/>
<dbReference type="STRING" id="134601.AFA91_20040"/>
<organism evidence="10 11">
    <name type="scientific">Mycolicibacterium goodii</name>
    <name type="common">Mycobacterium goodii</name>
    <dbReference type="NCBI Taxonomy" id="134601"/>
    <lineage>
        <taxon>Bacteria</taxon>
        <taxon>Bacillati</taxon>
        <taxon>Actinomycetota</taxon>
        <taxon>Actinomycetes</taxon>
        <taxon>Mycobacteriales</taxon>
        <taxon>Mycobacteriaceae</taxon>
        <taxon>Mycolicibacterium</taxon>
    </lineage>
</organism>
<dbReference type="Proteomes" id="UP000062255">
    <property type="component" value="Chromosome"/>
</dbReference>
<dbReference type="Pfam" id="PF00378">
    <property type="entry name" value="ECH_1"/>
    <property type="match status" value="1"/>
</dbReference>
<reference evidence="10 11" key="1">
    <citation type="submission" date="2015-07" db="EMBL/GenBank/DDBJ databases">
        <title>Complete genome sequence of Mycobacterium goodii X7B, a facultative thermophilic biodesulfurizing bacterium.</title>
        <authorList>
            <person name="Yu B."/>
            <person name="Li F."/>
            <person name="Xu P."/>
        </authorList>
    </citation>
    <scope>NUCLEOTIDE SEQUENCE [LARGE SCALE GENOMIC DNA]</scope>
    <source>
        <strain evidence="10 11">X7B</strain>
    </source>
</reference>
<dbReference type="KEGG" id="mgo:AFA91_20040"/>
<evidence type="ECO:0000256" key="9">
    <source>
        <dbReference type="ARBA" id="ARBA00073436"/>
    </source>
</evidence>
<gene>
    <name evidence="10" type="ORF">AFA91_20040</name>
</gene>
<sequence length="252" mass="26859">MTGEPGSVEVTRDGDVALITLRREHKLNALSTHMETQLLTALRTQEVRSSRVVVVTGGNTVFSAGADVNEIRTLTPDAILAYYQNSGSVYEVFAELPQPTVVAVAGYCLGGGLELSLAADIRVADETAVFGFPEIQIGILPSSGGVTRAARTIGYGRATDLILRGRRFGAREALQWGLLTEVTDQGSHIQTALAIAHEIAEHDPLVASVTKQVIHASPDASHAASLLLERLAYAVLNRTSPTAQTHDEVKQP</sequence>
<dbReference type="OrthoDB" id="9775794at2"/>
<dbReference type="InterPro" id="IPR029045">
    <property type="entry name" value="ClpP/crotonase-like_dom_sf"/>
</dbReference>
<evidence type="ECO:0000313" key="11">
    <source>
        <dbReference type="Proteomes" id="UP000062255"/>
    </source>
</evidence>
<keyword evidence="4" id="KW-0443">Lipid metabolism</keyword>
<evidence type="ECO:0000256" key="3">
    <source>
        <dbReference type="ARBA" id="ARBA00012076"/>
    </source>
</evidence>
<dbReference type="RefSeq" id="WP_049746244.1">
    <property type="nucleotide sequence ID" value="NZ_CP012150.1"/>
</dbReference>
<evidence type="ECO:0000256" key="1">
    <source>
        <dbReference type="ARBA" id="ARBA00002994"/>
    </source>
</evidence>
<dbReference type="Gene3D" id="3.90.226.10">
    <property type="entry name" value="2-enoyl-CoA Hydratase, Chain A, domain 1"/>
    <property type="match status" value="1"/>
</dbReference>
<dbReference type="EMBL" id="CP012150">
    <property type="protein sequence ID" value="AKS33798.1"/>
    <property type="molecule type" value="Genomic_DNA"/>
</dbReference>
<comment type="similarity">
    <text evidence="2">Belongs to the enoyl-CoA hydratase/isomerase family.</text>
</comment>
<evidence type="ECO:0000256" key="4">
    <source>
        <dbReference type="ARBA" id="ARBA00023098"/>
    </source>
</evidence>
<comment type="catalytic activity">
    <reaction evidence="6">
        <text>a (3S)-3-hydroxyacyl-CoA = a (2E)-enoyl-CoA + H2O</text>
        <dbReference type="Rhea" id="RHEA:16105"/>
        <dbReference type="ChEBI" id="CHEBI:15377"/>
        <dbReference type="ChEBI" id="CHEBI:57318"/>
        <dbReference type="ChEBI" id="CHEBI:58856"/>
        <dbReference type="EC" id="4.2.1.17"/>
    </reaction>
</comment>
<accession>A0A0K0X8S2</accession>
<comment type="catalytic activity">
    <reaction evidence="7">
        <text>a 4-saturated-(3S)-3-hydroxyacyl-CoA = a (3E)-enoyl-CoA + H2O</text>
        <dbReference type="Rhea" id="RHEA:20724"/>
        <dbReference type="ChEBI" id="CHEBI:15377"/>
        <dbReference type="ChEBI" id="CHEBI:58521"/>
        <dbReference type="ChEBI" id="CHEBI:137480"/>
        <dbReference type="EC" id="4.2.1.17"/>
    </reaction>
</comment>
<comment type="function">
    <text evidence="1">Could possibly oxidize fatty acids using specific components.</text>
</comment>
<evidence type="ECO:0000256" key="6">
    <source>
        <dbReference type="ARBA" id="ARBA00023709"/>
    </source>
</evidence>
<dbReference type="PANTHER" id="PTHR11941">
    <property type="entry name" value="ENOYL-COA HYDRATASE-RELATED"/>
    <property type="match status" value="1"/>
</dbReference>
<evidence type="ECO:0000313" key="10">
    <source>
        <dbReference type="EMBL" id="AKS33798.1"/>
    </source>
</evidence>
<dbReference type="GO" id="GO:0006635">
    <property type="term" value="P:fatty acid beta-oxidation"/>
    <property type="evidence" value="ECO:0007669"/>
    <property type="project" value="TreeGrafter"/>
</dbReference>
<evidence type="ECO:0000256" key="5">
    <source>
        <dbReference type="ARBA" id="ARBA00023239"/>
    </source>
</evidence>
<dbReference type="FunFam" id="3.90.226.10:FF:000009">
    <property type="entry name" value="Carnitinyl-CoA dehydratase"/>
    <property type="match status" value="1"/>
</dbReference>
<dbReference type="SUPFAM" id="SSF52096">
    <property type="entry name" value="ClpP/crotonase"/>
    <property type="match status" value="1"/>
</dbReference>
<dbReference type="EC" id="4.2.1.17" evidence="3"/>
<evidence type="ECO:0000256" key="2">
    <source>
        <dbReference type="ARBA" id="ARBA00005254"/>
    </source>
</evidence>
<dbReference type="InterPro" id="IPR001753">
    <property type="entry name" value="Enoyl-CoA_hydra/iso"/>
</dbReference>
<evidence type="ECO:0000256" key="8">
    <source>
        <dbReference type="ARBA" id="ARBA00039456"/>
    </source>
</evidence>
<evidence type="ECO:0000256" key="7">
    <source>
        <dbReference type="ARBA" id="ARBA00023717"/>
    </source>
</evidence>
<dbReference type="PATRIC" id="fig|134601.6.peg.4148"/>
<dbReference type="CDD" id="cd06558">
    <property type="entry name" value="crotonase-like"/>
    <property type="match status" value="1"/>
</dbReference>
<name>A0A0K0X8S2_MYCGD</name>
<dbReference type="AlphaFoldDB" id="A0A0K0X8S2"/>
<keyword evidence="5" id="KW-0456">Lyase</keyword>
<dbReference type="PANTHER" id="PTHR11941:SF54">
    <property type="entry name" value="ENOYL-COA HYDRATASE, MITOCHONDRIAL"/>
    <property type="match status" value="1"/>
</dbReference>
<dbReference type="GO" id="GO:0004300">
    <property type="term" value="F:enoyl-CoA hydratase activity"/>
    <property type="evidence" value="ECO:0007669"/>
    <property type="project" value="UniProtKB-EC"/>
</dbReference>
<protein>
    <recommendedName>
        <fullName evidence="8">Probable enoyl-CoA hydratase EchA17</fullName>
        <ecNumber evidence="3">4.2.1.17</ecNumber>
    </recommendedName>
    <alternativeName>
        <fullName evidence="9">Probable enoyl-CoA hydratase echA17</fullName>
    </alternativeName>
</protein>